<protein>
    <recommendedName>
        <fullName evidence="3">Queuine/other tRNA-ribosyltransferase</fullName>
    </recommendedName>
</protein>
<dbReference type="InterPro" id="IPR053537">
    <property type="entry name" value="DNA-guanine_TGase"/>
</dbReference>
<keyword evidence="2" id="KW-1185">Reference proteome</keyword>
<comment type="caution">
    <text evidence="1">The sequence shown here is derived from an EMBL/GenBank/DDBJ whole genome shotgun (WGS) entry which is preliminary data.</text>
</comment>
<sequence length="413" mass="46969">MKFYFPDSQDQISPTFNFVTEEHSPYRVRQRDDRYAHEILESSPYYGLLVSKAIVDGSVKGAGKYSMPQRERLYRLGVSKYFRLPVNVATLGDCGSFNYFDEELPPYTIEEVLEFYERCGFHAGISIDHVIFGYDPRVSDEEVNPTWKKRREITLQYAADFYEAVQFRGNQIEPVGAAQGWSPASYADSVQQLQQIGYKRIALGGMVPLKTSDILACLKEIDHIRHPATQLHLLGITRVQSMEEFAIYGVTSFDSTSPFRQAFMDDRNNYYAENETYTAIRVPQVDGNPALKRRIMAGEVSGAKAKALERECLKCLRAYDQGSETVERVIEILEEYEQLLEPGKKKSKASAYRTTLGAKPWKSCQCTICVAHGIEIVIFRGSERNKRRGFHNLSVFAGRMRRIECPGGRSTSG</sequence>
<name>A0ABP7E3X4_9ACTN</name>
<reference evidence="2" key="1">
    <citation type="journal article" date="2019" name="Int. J. Syst. Evol. Microbiol.">
        <title>The Global Catalogue of Microorganisms (GCM) 10K type strain sequencing project: providing services to taxonomists for standard genome sequencing and annotation.</title>
        <authorList>
            <consortium name="The Broad Institute Genomics Platform"/>
            <consortium name="The Broad Institute Genome Sequencing Center for Infectious Disease"/>
            <person name="Wu L."/>
            <person name="Ma J."/>
        </authorList>
    </citation>
    <scope>NUCLEOTIDE SEQUENCE [LARGE SCALE GENOMIC DNA]</scope>
    <source>
        <strain evidence="2">JCM 16904</strain>
    </source>
</reference>
<dbReference type="Proteomes" id="UP001500902">
    <property type="component" value="Unassembled WGS sequence"/>
</dbReference>
<dbReference type="Gene3D" id="3.20.20.105">
    <property type="entry name" value="Queuine tRNA-ribosyltransferase-like"/>
    <property type="match status" value="1"/>
</dbReference>
<dbReference type="RefSeq" id="WP_344894652.1">
    <property type="nucleotide sequence ID" value="NZ_BAAAZP010000220.1"/>
</dbReference>
<dbReference type="SUPFAM" id="SSF51713">
    <property type="entry name" value="tRNA-guanine transglycosylase"/>
    <property type="match status" value="1"/>
</dbReference>
<accession>A0ABP7E3X4</accession>
<dbReference type="InterPro" id="IPR036511">
    <property type="entry name" value="TGT-like_sf"/>
</dbReference>
<evidence type="ECO:0000313" key="2">
    <source>
        <dbReference type="Proteomes" id="UP001500902"/>
    </source>
</evidence>
<evidence type="ECO:0008006" key="3">
    <source>
        <dbReference type="Google" id="ProtNLM"/>
    </source>
</evidence>
<proteinExistence type="predicted"/>
<evidence type="ECO:0000313" key="1">
    <source>
        <dbReference type="EMBL" id="GAA3713370.1"/>
    </source>
</evidence>
<dbReference type="NCBIfam" id="NF041059">
    <property type="entry name" value="DpdA"/>
    <property type="match status" value="1"/>
</dbReference>
<organism evidence="1 2">
    <name type="scientific">Nonomuraea antimicrobica</name>
    <dbReference type="NCBI Taxonomy" id="561173"/>
    <lineage>
        <taxon>Bacteria</taxon>
        <taxon>Bacillati</taxon>
        <taxon>Actinomycetota</taxon>
        <taxon>Actinomycetes</taxon>
        <taxon>Streptosporangiales</taxon>
        <taxon>Streptosporangiaceae</taxon>
        <taxon>Nonomuraea</taxon>
    </lineage>
</organism>
<gene>
    <name evidence="1" type="ORF">GCM10022224_093640</name>
</gene>
<dbReference type="EMBL" id="BAAAZP010000220">
    <property type="protein sequence ID" value="GAA3713370.1"/>
    <property type="molecule type" value="Genomic_DNA"/>
</dbReference>